<feature type="non-terminal residue" evidence="11">
    <location>
        <position position="1"/>
    </location>
</feature>
<keyword evidence="12" id="KW-1185">Reference proteome</keyword>
<evidence type="ECO:0000256" key="10">
    <source>
        <dbReference type="ARBA" id="ARBA00034629"/>
    </source>
</evidence>
<comment type="catalytic activity">
    <reaction evidence="10">
        <text>1D-myo-inositol hexakisphosphate + ATP = 1-diphospho-1D-myo-inositol 2,3,4,5,6-pentakisphosphate + ADP</text>
        <dbReference type="Rhea" id="RHEA:37459"/>
        <dbReference type="ChEBI" id="CHEBI:30616"/>
        <dbReference type="ChEBI" id="CHEBI:58130"/>
        <dbReference type="ChEBI" id="CHEBI:74946"/>
        <dbReference type="ChEBI" id="CHEBI:456216"/>
        <dbReference type="EC" id="2.7.4.24"/>
    </reaction>
    <physiologicalReaction direction="left-to-right" evidence="10">
        <dbReference type="Rhea" id="RHEA:37460"/>
    </physiologicalReaction>
</comment>
<comment type="similarity">
    <text evidence="2">Belongs to the histidine acid phosphatase family. VIP1 subfamily.</text>
</comment>
<dbReference type="EMBL" id="KK784887">
    <property type="protein sequence ID" value="KDO72460.1"/>
    <property type="molecule type" value="Genomic_DNA"/>
</dbReference>
<keyword evidence="7" id="KW-0418">Kinase</keyword>
<sequence length="335" mass="37342">SKKRIICVAILHLGGQFEKFFNVQDVLLSIQCHLLLANLVSGQFIDFLIEQFYQDNGVNEIAYWWGSHSEGTGLLRLHSTYRHDLKIYSSDEGRVQMSAAAFAKGLLDLEGQLTPILVSLVSKDSSMLDGLDNASIEMEEAKARLNEIIKSGSKMIHSNGSSDCPWMADGVGLPPNASELLPKLVKLTKKVTEQVRQLAKDEDEDLAETNPYDVIPPYDQAKALGKTNIDVDRIAAGLPCGSEGFLLMYARWRKLERDLYNERKERFDITQIPDVYDSCKYDLLHNAHLNLEGLDELFKVAQLLADGVIPNEYGINPKQKLKIGSKNSSLNGKGS</sequence>
<dbReference type="Proteomes" id="UP000027120">
    <property type="component" value="Unassembled WGS sequence"/>
</dbReference>
<name>A0A067G233_CITSI</name>
<keyword evidence="8" id="KW-0067">ATP-binding</keyword>
<organism evidence="11 12">
    <name type="scientific">Citrus sinensis</name>
    <name type="common">Sweet orange</name>
    <name type="synonym">Citrus aurantium var. sinensis</name>
    <dbReference type="NCBI Taxonomy" id="2711"/>
    <lineage>
        <taxon>Eukaryota</taxon>
        <taxon>Viridiplantae</taxon>
        <taxon>Streptophyta</taxon>
        <taxon>Embryophyta</taxon>
        <taxon>Tracheophyta</taxon>
        <taxon>Spermatophyta</taxon>
        <taxon>Magnoliopsida</taxon>
        <taxon>eudicotyledons</taxon>
        <taxon>Gunneridae</taxon>
        <taxon>Pentapetalae</taxon>
        <taxon>rosids</taxon>
        <taxon>malvids</taxon>
        <taxon>Sapindales</taxon>
        <taxon>Rutaceae</taxon>
        <taxon>Aurantioideae</taxon>
        <taxon>Citrus</taxon>
    </lineage>
</organism>
<reference evidence="11 12" key="1">
    <citation type="submission" date="2014-04" db="EMBL/GenBank/DDBJ databases">
        <authorList>
            <consortium name="International Citrus Genome Consortium"/>
            <person name="Gmitter F."/>
            <person name="Chen C."/>
            <person name="Farmerie W."/>
            <person name="Harkins T."/>
            <person name="Desany B."/>
            <person name="Mohiuddin M."/>
            <person name="Kodira C."/>
            <person name="Borodovsky M."/>
            <person name="Lomsadze A."/>
            <person name="Burns P."/>
            <person name="Jenkins J."/>
            <person name="Prochnik S."/>
            <person name="Shu S."/>
            <person name="Chapman J."/>
            <person name="Pitluck S."/>
            <person name="Schmutz J."/>
            <person name="Rokhsar D."/>
        </authorList>
    </citation>
    <scope>NUCLEOTIDE SEQUENCE</scope>
</reference>
<dbReference type="SUPFAM" id="SSF53254">
    <property type="entry name" value="Phosphoglycerate mutase-like"/>
    <property type="match status" value="1"/>
</dbReference>
<dbReference type="PANTHER" id="PTHR12750">
    <property type="entry name" value="DIPHOSPHOINOSITOL PENTAKISPHOSPHATE KINASE"/>
    <property type="match status" value="1"/>
</dbReference>
<evidence type="ECO:0000256" key="8">
    <source>
        <dbReference type="ARBA" id="ARBA00022840"/>
    </source>
</evidence>
<keyword evidence="6" id="KW-0547">Nucleotide-binding</keyword>
<evidence type="ECO:0000256" key="1">
    <source>
        <dbReference type="ARBA" id="ARBA00004496"/>
    </source>
</evidence>
<dbReference type="InterPro" id="IPR000560">
    <property type="entry name" value="His_Pase_clade-2"/>
</dbReference>
<keyword evidence="5" id="KW-0808">Transferase</keyword>
<evidence type="ECO:0000256" key="5">
    <source>
        <dbReference type="ARBA" id="ARBA00022679"/>
    </source>
</evidence>
<dbReference type="InterPro" id="IPR029033">
    <property type="entry name" value="His_PPase_superfam"/>
</dbReference>
<keyword evidence="4" id="KW-0963">Cytoplasm</keyword>
<comment type="catalytic activity">
    <reaction evidence="9">
        <text>5-diphospho-1D-myo-inositol 1,2,3,4,6-pentakisphosphate + ATP + H(+) = 1,5-bis(diphospho)-1D-myo-inositol 2,3,4,6-tetrakisphosphate + ADP</text>
        <dbReference type="Rhea" id="RHEA:10276"/>
        <dbReference type="ChEBI" id="CHEBI:15378"/>
        <dbReference type="ChEBI" id="CHEBI:30616"/>
        <dbReference type="ChEBI" id="CHEBI:58628"/>
        <dbReference type="ChEBI" id="CHEBI:77983"/>
        <dbReference type="ChEBI" id="CHEBI:456216"/>
        <dbReference type="EC" id="2.7.4.24"/>
    </reaction>
    <physiologicalReaction direction="left-to-right" evidence="9">
        <dbReference type="Rhea" id="RHEA:10277"/>
    </physiologicalReaction>
</comment>
<dbReference type="GO" id="GO:0005737">
    <property type="term" value="C:cytoplasm"/>
    <property type="evidence" value="ECO:0007669"/>
    <property type="project" value="UniProtKB-SubCell"/>
</dbReference>
<dbReference type="GO" id="GO:0000829">
    <property type="term" value="F:diphosphoinositol pentakisphosphate kinase activity"/>
    <property type="evidence" value="ECO:0007669"/>
    <property type="project" value="InterPro"/>
</dbReference>
<dbReference type="EC" id="2.7.4.24" evidence="3"/>
<evidence type="ECO:0000256" key="2">
    <source>
        <dbReference type="ARBA" id="ARBA00005609"/>
    </source>
</evidence>
<accession>A0A067G233</accession>
<gene>
    <name evidence="11" type="ORF">CISIN_1g0016361mg</name>
</gene>
<dbReference type="GO" id="GO:0005524">
    <property type="term" value="F:ATP binding"/>
    <property type="evidence" value="ECO:0007669"/>
    <property type="project" value="UniProtKB-KW"/>
</dbReference>
<evidence type="ECO:0000313" key="11">
    <source>
        <dbReference type="EMBL" id="KDO72460.1"/>
    </source>
</evidence>
<dbReference type="PANTHER" id="PTHR12750:SF9">
    <property type="entry name" value="INOSITOL HEXAKISPHOSPHATE AND DIPHOSPHOINOSITOL-PENTAKISPHOSPHATE KINASE"/>
    <property type="match status" value="1"/>
</dbReference>
<comment type="subcellular location">
    <subcellularLocation>
        <location evidence="1">Cytoplasm</location>
    </subcellularLocation>
</comment>
<dbReference type="Gene3D" id="3.40.50.1240">
    <property type="entry name" value="Phosphoglycerate mutase-like"/>
    <property type="match status" value="1"/>
</dbReference>
<dbReference type="AlphaFoldDB" id="A0A067G233"/>
<dbReference type="GO" id="GO:0000828">
    <property type="term" value="F:inositol hexakisphosphate kinase activity"/>
    <property type="evidence" value="ECO:0007669"/>
    <property type="project" value="UniProtKB-ARBA"/>
</dbReference>
<evidence type="ECO:0000256" key="6">
    <source>
        <dbReference type="ARBA" id="ARBA00022741"/>
    </source>
</evidence>
<evidence type="ECO:0000313" key="12">
    <source>
        <dbReference type="Proteomes" id="UP000027120"/>
    </source>
</evidence>
<dbReference type="Pfam" id="PF00328">
    <property type="entry name" value="His_Phos_2"/>
    <property type="match status" value="1"/>
</dbReference>
<proteinExistence type="inferred from homology"/>
<evidence type="ECO:0000256" key="7">
    <source>
        <dbReference type="ARBA" id="ARBA00022777"/>
    </source>
</evidence>
<protein>
    <recommendedName>
        <fullName evidence="3">diphosphoinositol-pentakisphosphate 1-kinase</fullName>
        <ecNumber evidence="3">2.7.4.24</ecNumber>
    </recommendedName>
</protein>
<evidence type="ECO:0000256" key="4">
    <source>
        <dbReference type="ARBA" id="ARBA00022490"/>
    </source>
</evidence>
<dbReference type="InterPro" id="IPR037446">
    <property type="entry name" value="His_Pase_VIP1"/>
</dbReference>
<evidence type="ECO:0000256" key="3">
    <source>
        <dbReference type="ARBA" id="ARBA00012893"/>
    </source>
</evidence>
<evidence type="ECO:0000256" key="9">
    <source>
        <dbReference type="ARBA" id="ARBA00033696"/>
    </source>
</evidence>